<dbReference type="Proteomes" id="UP000314285">
    <property type="component" value="Unassembled WGS sequence"/>
</dbReference>
<sequence>MAKIFFLGKKILEIFLILGMASTVAITVHAKPDLKPLGKNIADTGSQVYNFQTKKFISKDQKRIYKVWLGIPKQKKNLLTGSTAIFMLDGNSVMSRLNEHLLQGMAEQDAPVLVAIGYETNLPFDSKARSLDYTPADETGELAADPRNPERLSGGSKAFRKIIIQEIAPWVEQQVKLDPKRKILWGHSYGGLFVLDSLIAGQYFSHYFAASPSLSWADQRIMKKLRSTKEPFAESKQLILMEGDITPQKNQKVSPNFNKDMIVNNRELLSYVHSQGVSAKLIIYPELSHGEVFGASLKDILMNKLF</sequence>
<dbReference type="InterPro" id="IPR029058">
    <property type="entry name" value="AB_hydrolase_fold"/>
</dbReference>
<evidence type="ECO:0000313" key="4">
    <source>
        <dbReference type="Proteomes" id="UP000314285"/>
    </source>
</evidence>
<dbReference type="EMBL" id="VFBM01000001">
    <property type="protein sequence ID" value="TNX93946.1"/>
    <property type="molecule type" value="Genomic_DNA"/>
</dbReference>
<protein>
    <submittedName>
        <fullName evidence="3">Alpha/beta hydrolase</fullName>
    </submittedName>
</protein>
<dbReference type="Gene3D" id="3.40.50.1820">
    <property type="entry name" value="alpha/beta hydrolase"/>
    <property type="match status" value="1"/>
</dbReference>
<comment type="similarity">
    <text evidence="1">Belongs to the esterase D family.</text>
</comment>
<dbReference type="AlphaFoldDB" id="A0A8H2K3S0"/>
<dbReference type="SUPFAM" id="SSF53474">
    <property type="entry name" value="alpha/beta-Hydrolases"/>
    <property type="match status" value="1"/>
</dbReference>
<evidence type="ECO:0000256" key="1">
    <source>
        <dbReference type="ARBA" id="ARBA00005622"/>
    </source>
</evidence>
<comment type="caution">
    <text evidence="3">The sequence shown here is derived from an EMBL/GenBank/DDBJ whole genome shotgun (WGS) entry which is preliminary data.</text>
</comment>
<evidence type="ECO:0000313" key="3">
    <source>
        <dbReference type="EMBL" id="TNX93946.1"/>
    </source>
</evidence>
<organism evidence="3 4">
    <name type="scientific">Acinetobacter radioresistens</name>
    <dbReference type="NCBI Taxonomy" id="40216"/>
    <lineage>
        <taxon>Bacteria</taxon>
        <taxon>Pseudomonadati</taxon>
        <taxon>Pseudomonadota</taxon>
        <taxon>Gammaproteobacteria</taxon>
        <taxon>Moraxellales</taxon>
        <taxon>Moraxellaceae</taxon>
        <taxon>Acinetobacter</taxon>
    </lineage>
</organism>
<keyword evidence="2 3" id="KW-0378">Hydrolase</keyword>
<name>A0A8H2K3S0_ACIRA</name>
<gene>
    <name evidence="3" type="ORF">FHY67_00315</name>
</gene>
<dbReference type="PANTHER" id="PTHR40841">
    <property type="entry name" value="SIDEROPHORE TRIACETYLFUSARININE C ESTERASE"/>
    <property type="match status" value="1"/>
</dbReference>
<dbReference type="InterPro" id="IPR000801">
    <property type="entry name" value="Esterase-like"/>
</dbReference>
<dbReference type="InterPro" id="IPR052558">
    <property type="entry name" value="Siderophore_Hydrolase_D"/>
</dbReference>
<dbReference type="PANTHER" id="PTHR40841:SF2">
    <property type="entry name" value="SIDEROPHORE-DEGRADING ESTERASE (EUROFUNG)"/>
    <property type="match status" value="1"/>
</dbReference>
<reference evidence="3 4" key="1">
    <citation type="submission" date="2019-06" db="EMBL/GenBank/DDBJ databases">
        <title>Genome of Acinetobacter radioresistens APH1, a phenol degrading strain.</title>
        <authorList>
            <person name="Liu Y."/>
        </authorList>
    </citation>
    <scope>NUCLEOTIDE SEQUENCE [LARGE SCALE GENOMIC DNA]</scope>
    <source>
        <strain evidence="3 4">APH1</strain>
    </source>
</reference>
<dbReference type="Pfam" id="PF00756">
    <property type="entry name" value="Esterase"/>
    <property type="match status" value="1"/>
</dbReference>
<dbReference type="GO" id="GO:0016788">
    <property type="term" value="F:hydrolase activity, acting on ester bonds"/>
    <property type="evidence" value="ECO:0007669"/>
    <property type="project" value="TreeGrafter"/>
</dbReference>
<proteinExistence type="inferred from homology"/>
<evidence type="ECO:0000256" key="2">
    <source>
        <dbReference type="ARBA" id="ARBA00022801"/>
    </source>
</evidence>
<dbReference type="RefSeq" id="WP_034670005.1">
    <property type="nucleotide sequence ID" value="NZ_CP027365.1"/>
</dbReference>
<accession>A0A8H2K3S0</accession>